<proteinExistence type="predicted"/>
<keyword evidence="2" id="KW-1185">Reference proteome</keyword>
<gene>
    <name evidence="1" type="ORF">POPTR_002G218200</name>
</gene>
<evidence type="ECO:0000313" key="2">
    <source>
        <dbReference type="Proteomes" id="UP000006729"/>
    </source>
</evidence>
<dbReference type="Proteomes" id="UP000006729">
    <property type="component" value="Chromosome 2"/>
</dbReference>
<reference evidence="1 2" key="1">
    <citation type="journal article" date="2006" name="Science">
        <title>The genome of black cottonwood, Populus trichocarpa (Torr. &amp; Gray).</title>
        <authorList>
            <person name="Tuskan G.A."/>
            <person name="Difazio S."/>
            <person name="Jansson S."/>
            <person name="Bohlmann J."/>
            <person name="Grigoriev I."/>
            <person name="Hellsten U."/>
            <person name="Putnam N."/>
            <person name="Ralph S."/>
            <person name="Rombauts S."/>
            <person name="Salamov A."/>
            <person name="Schein J."/>
            <person name="Sterck L."/>
            <person name="Aerts A."/>
            <person name="Bhalerao R.R."/>
            <person name="Bhalerao R.P."/>
            <person name="Blaudez D."/>
            <person name="Boerjan W."/>
            <person name="Brun A."/>
            <person name="Brunner A."/>
            <person name="Busov V."/>
            <person name="Campbell M."/>
            <person name="Carlson J."/>
            <person name="Chalot M."/>
            <person name="Chapman J."/>
            <person name="Chen G.L."/>
            <person name="Cooper D."/>
            <person name="Coutinho P.M."/>
            <person name="Couturier J."/>
            <person name="Covert S."/>
            <person name="Cronk Q."/>
            <person name="Cunningham R."/>
            <person name="Davis J."/>
            <person name="Degroeve S."/>
            <person name="Dejardin A."/>
            <person name="Depamphilis C."/>
            <person name="Detter J."/>
            <person name="Dirks B."/>
            <person name="Dubchak I."/>
            <person name="Duplessis S."/>
            <person name="Ehlting J."/>
            <person name="Ellis B."/>
            <person name="Gendler K."/>
            <person name="Goodstein D."/>
            <person name="Gribskov M."/>
            <person name="Grimwood J."/>
            <person name="Groover A."/>
            <person name="Gunter L."/>
            <person name="Hamberger B."/>
            <person name="Heinze B."/>
            <person name="Helariutta Y."/>
            <person name="Henrissat B."/>
            <person name="Holligan D."/>
            <person name="Holt R."/>
            <person name="Huang W."/>
            <person name="Islam-Faridi N."/>
            <person name="Jones S."/>
            <person name="Jones-Rhoades M."/>
            <person name="Jorgensen R."/>
            <person name="Joshi C."/>
            <person name="Kangasjarvi J."/>
            <person name="Karlsson J."/>
            <person name="Kelleher C."/>
            <person name="Kirkpatrick R."/>
            <person name="Kirst M."/>
            <person name="Kohler A."/>
            <person name="Kalluri U."/>
            <person name="Larimer F."/>
            <person name="Leebens-Mack J."/>
            <person name="Leple J.C."/>
            <person name="Locascio P."/>
            <person name="Lou Y."/>
            <person name="Lucas S."/>
            <person name="Martin F."/>
            <person name="Montanini B."/>
            <person name="Napoli C."/>
            <person name="Nelson D.R."/>
            <person name="Nelson C."/>
            <person name="Nieminen K."/>
            <person name="Nilsson O."/>
            <person name="Pereda V."/>
            <person name="Peter G."/>
            <person name="Philippe R."/>
            <person name="Pilate G."/>
            <person name="Poliakov A."/>
            <person name="Razumovskaya J."/>
            <person name="Richardson P."/>
            <person name="Rinaldi C."/>
            <person name="Ritland K."/>
            <person name="Rouze P."/>
            <person name="Ryaboy D."/>
            <person name="Schmutz J."/>
            <person name="Schrader J."/>
            <person name="Segerman B."/>
            <person name="Shin H."/>
            <person name="Siddiqui A."/>
            <person name="Sterky F."/>
            <person name="Terry A."/>
            <person name="Tsai C.J."/>
            <person name="Uberbacher E."/>
            <person name="Unneberg P."/>
            <person name="Vahala J."/>
            <person name="Wall K."/>
            <person name="Wessler S."/>
            <person name="Yang G."/>
            <person name="Yin T."/>
            <person name="Douglas C."/>
            <person name="Marra M."/>
            <person name="Sandberg G."/>
            <person name="Van de Peer Y."/>
            <person name="Rokhsar D."/>
        </authorList>
    </citation>
    <scope>NUCLEOTIDE SEQUENCE [LARGE SCALE GENOMIC DNA]</scope>
    <source>
        <strain evidence="2">cv. Nisqually</strain>
    </source>
</reference>
<organism evidence="1 2">
    <name type="scientific">Populus trichocarpa</name>
    <name type="common">Western balsam poplar</name>
    <name type="synonym">Populus balsamifera subsp. trichocarpa</name>
    <dbReference type="NCBI Taxonomy" id="3694"/>
    <lineage>
        <taxon>Eukaryota</taxon>
        <taxon>Viridiplantae</taxon>
        <taxon>Streptophyta</taxon>
        <taxon>Embryophyta</taxon>
        <taxon>Tracheophyta</taxon>
        <taxon>Spermatophyta</taxon>
        <taxon>Magnoliopsida</taxon>
        <taxon>eudicotyledons</taxon>
        <taxon>Gunneridae</taxon>
        <taxon>Pentapetalae</taxon>
        <taxon>rosids</taxon>
        <taxon>fabids</taxon>
        <taxon>Malpighiales</taxon>
        <taxon>Salicaceae</taxon>
        <taxon>Saliceae</taxon>
        <taxon>Populus</taxon>
    </lineage>
</organism>
<evidence type="ECO:0000313" key="1">
    <source>
        <dbReference type="EMBL" id="PNT50993.1"/>
    </source>
</evidence>
<dbReference type="AlphaFoldDB" id="B9GTR4"/>
<dbReference type="HOGENOM" id="CLU_1858679_0_0_1"/>
<dbReference type="InParanoid" id="B9GTR4"/>
<accession>B9GTR4</accession>
<name>B9GTR4_POPTR</name>
<sequence length="138" mass="17158">MAIHILKLLWKILEIRLKWRFLLYKGSGEVLWSSSSLEVKNPMEQMLWYRDIETWRFYMEILFGKIKILYRNIEILCVCMETWRFYLETWRFCIEIKFGDIRILYKDIVRRNGNFIWRFGVENNGDEQSYRQKHDKES</sequence>
<dbReference type="EMBL" id="CM009291">
    <property type="protein sequence ID" value="PNT50993.1"/>
    <property type="molecule type" value="Genomic_DNA"/>
</dbReference>
<protein>
    <submittedName>
        <fullName evidence="1">Uncharacterized protein</fullName>
    </submittedName>
</protein>